<evidence type="ECO:0000313" key="1">
    <source>
        <dbReference type="EMBL" id="KAG0565265.1"/>
    </source>
</evidence>
<dbReference type="EMBL" id="CM026429">
    <property type="protein sequence ID" value="KAG0565265.1"/>
    <property type="molecule type" value="Genomic_DNA"/>
</dbReference>
<reference evidence="1" key="1">
    <citation type="submission" date="2020-06" db="EMBL/GenBank/DDBJ databases">
        <title>WGS assembly of Ceratodon purpureus strain R40.</title>
        <authorList>
            <person name="Carey S.B."/>
            <person name="Jenkins J."/>
            <person name="Shu S."/>
            <person name="Lovell J.T."/>
            <person name="Sreedasyam A."/>
            <person name="Maumus F."/>
            <person name="Tiley G.P."/>
            <person name="Fernandez-Pozo N."/>
            <person name="Barry K."/>
            <person name="Chen C."/>
            <person name="Wang M."/>
            <person name="Lipzen A."/>
            <person name="Daum C."/>
            <person name="Saski C.A."/>
            <person name="Payton A.C."/>
            <person name="Mcbreen J.C."/>
            <person name="Conrad R.E."/>
            <person name="Kollar L.M."/>
            <person name="Olsson S."/>
            <person name="Huttunen S."/>
            <person name="Landis J.B."/>
            <person name="Wickett N.J."/>
            <person name="Johnson M.G."/>
            <person name="Rensing S.A."/>
            <person name="Grimwood J."/>
            <person name="Schmutz J."/>
            <person name="Mcdaniel S.F."/>
        </authorList>
    </citation>
    <scope>NUCLEOTIDE SEQUENCE</scope>
    <source>
        <strain evidence="1">R40</strain>
    </source>
</reference>
<organism evidence="1 2">
    <name type="scientific">Ceratodon purpureus</name>
    <name type="common">Fire moss</name>
    <name type="synonym">Dicranum purpureum</name>
    <dbReference type="NCBI Taxonomy" id="3225"/>
    <lineage>
        <taxon>Eukaryota</taxon>
        <taxon>Viridiplantae</taxon>
        <taxon>Streptophyta</taxon>
        <taxon>Embryophyta</taxon>
        <taxon>Bryophyta</taxon>
        <taxon>Bryophytina</taxon>
        <taxon>Bryopsida</taxon>
        <taxon>Dicranidae</taxon>
        <taxon>Pseudoditrichales</taxon>
        <taxon>Ditrichaceae</taxon>
        <taxon>Ceratodon</taxon>
    </lineage>
</organism>
<dbReference type="Proteomes" id="UP000822688">
    <property type="component" value="Chromosome 8"/>
</dbReference>
<evidence type="ECO:0000313" key="2">
    <source>
        <dbReference type="Proteomes" id="UP000822688"/>
    </source>
</evidence>
<proteinExistence type="predicted"/>
<protein>
    <submittedName>
        <fullName evidence="1">Uncharacterized protein</fullName>
    </submittedName>
</protein>
<sequence length="115" mass="13200">MMVTSTFLSVGGRFTPQLMYPVNLGSASSGLDWYSKILLQDLALNSHGGDKHICLRSRTWIISCRRWSDEAIQYTRLHTEVYNLQDFEAPQYHPTSGDFFLIFGYDIQTMQALTK</sequence>
<name>A0A8T0H3D3_CERPU</name>
<dbReference type="AlphaFoldDB" id="A0A8T0H3D3"/>
<comment type="caution">
    <text evidence="1">The sequence shown here is derived from an EMBL/GenBank/DDBJ whole genome shotgun (WGS) entry which is preliminary data.</text>
</comment>
<accession>A0A8T0H3D3</accession>
<keyword evidence="2" id="KW-1185">Reference proteome</keyword>
<gene>
    <name evidence="1" type="ORF">KC19_8G177700</name>
</gene>